<gene>
    <name evidence="6" type="ORF">ACFP57_04835</name>
</gene>
<reference evidence="7" key="1">
    <citation type="journal article" date="2019" name="Int. J. Syst. Evol. Microbiol.">
        <title>The Global Catalogue of Microorganisms (GCM) 10K type strain sequencing project: providing services to taxonomists for standard genome sequencing and annotation.</title>
        <authorList>
            <consortium name="The Broad Institute Genomics Platform"/>
            <consortium name="The Broad Institute Genome Sequencing Center for Infectious Disease"/>
            <person name="Wu L."/>
            <person name="Ma J."/>
        </authorList>
    </citation>
    <scope>NUCLEOTIDE SEQUENCE [LARGE SCALE GENOMIC DNA]</scope>
    <source>
        <strain evidence="7">CGMCC 1.15277</strain>
    </source>
</reference>
<evidence type="ECO:0000313" key="6">
    <source>
        <dbReference type="EMBL" id="MFC6396315.1"/>
    </source>
</evidence>
<protein>
    <submittedName>
        <fullName evidence="6">LacI family DNA-binding transcriptional regulator</fullName>
    </submittedName>
</protein>
<dbReference type="Gene3D" id="1.10.260.40">
    <property type="entry name" value="lambda repressor-like DNA-binding domains"/>
    <property type="match status" value="1"/>
</dbReference>
<evidence type="ECO:0000256" key="4">
    <source>
        <dbReference type="ARBA" id="ARBA00023163"/>
    </source>
</evidence>
<dbReference type="PANTHER" id="PTHR30146">
    <property type="entry name" value="LACI-RELATED TRANSCRIPTIONAL REPRESSOR"/>
    <property type="match status" value="1"/>
</dbReference>
<keyword evidence="3 6" id="KW-0238">DNA-binding</keyword>
<comment type="caution">
    <text evidence="6">The sequence shown here is derived from an EMBL/GenBank/DDBJ whole genome shotgun (WGS) entry which is preliminary data.</text>
</comment>
<accession>A0ABW1WYH7</accession>
<keyword evidence="7" id="KW-1185">Reference proteome</keyword>
<dbReference type="PROSITE" id="PS50932">
    <property type="entry name" value="HTH_LACI_2"/>
    <property type="match status" value="1"/>
</dbReference>
<proteinExistence type="predicted"/>
<dbReference type="Pfam" id="PF00356">
    <property type="entry name" value="LacI"/>
    <property type="match status" value="1"/>
</dbReference>
<feature type="domain" description="HTH lacI-type" evidence="5">
    <location>
        <begin position="5"/>
        <end position="61"/>
    </location>
</feature>
<evidence type="ECO:0000256" key="1">
    <source>
        <dbReference type="ARBA" id="ARBA00022491"/>
    </source>
</evidence>
<dbReference type="Pfam" id="PF13377">
    <property type="entry name" value="Peripla_BP_3"/>
    <property type="match status" value="1"/>
</dbReference>
<dbReference type="EMBL" id="JBHSUA010000009">
    <property type="protein sequence ID" value="MFC6396315.1"/>
    <property type="molecule type" value="Genomic_DNA"/>
</dbReference>
<dbReference type="SMART" id="SM00354">
    <property type="entry name" value="HTH_LACI"/>
    <property type="match status" value="1"/>
</dbReference>
<dbReference type="InterPro" id="IPR000843">
    <property type="entry name" value="HTH_LacI"/>
</dbReference>
<dbReference type="PANTHER" id="PTHR30146:SF148">
    <property type="entry name" value="HTH-TYPE TRANSCRIPTIONAL REPRESSOR PURR-RELATED"/>
    <property type="match status" value="1"/>
</dbReference>
<keyword evidence="1" id="KW-0678">Repressor</keyword>
<dbReference type="SUPFAM" id="SSF47413">
    <property type="entry name" value="lambda repressor-like DNA-binding domains"/>
    <property type="match status" value="1"/>
</dbReference>
<sequence length="335" mass="35375">MGKRITSHDVARRAGVSRSAVSLVLNGRAEGAISAQNQEAVLRAVNELGYRPNTVARSLRNASTHTIGVVTDSILSTGFGGDMVNEATRAAAARGYLLLVVDCDRNPVREQEAVQVLKSRQCDGLMLAAEHLREWQPPPGFADEKCLLLDAVDPSGQVPGVVSDEVGGARSATELLLRAGHREIAYLTGESHYLAAGMRVQGHTKALAAAGLGPQLVECGWDISDGLRVGLRLLDSPDRPTAVLCANDRVAAGVFLAAARLGLSIPDELSVVGYDNDRNVAPHLGLTTISLPHRAMGARAIEVLLDVMAGRAVESTRLLVDSPVVERASVAPPSR</sequence>
<dbReference type="CDD" id="cd01392">
    <property type="entry name" value="HTH_LacI"/>
    <property type="match status" value="1"/>
</dbReference>
<organism evidence="6 7">
    <name type="scientific">Luteococcus sanguinis</name>
    <dbReference type="NCBI Taxonomy" id="174038"/>
    <lineage>
        <taxon>Bacteria</taxon>
        <taxon>Bacillati</taxon>
        <taxon>Actinomycetota</taxon>
        <taxon>Actinomycetes</taxon>
        <taxon>Propionibacteriales</taxon>
        <taxon>Propionibacteriaceae</taxon>
        <taxon>Luteococcus</taxon>
    </lineage>
</organism>
<dbReference type="Gene3D" id="3.40.50.2300">
    <property type="match status" value="2"/>
</dbReference>
<evidence type="ECO:0000256" key="3">
    <source>
        <dbReference type="ARBA" id="ARBA00023125"/>
    </source>
</evidence>
<dbReference type="RefSeq" id="WP_343885048.1">
    <property type="nucleotide sequence ID" value="NZ_BAAAKI010000004.1"/>
</dbReference>
<dbReference type="CDD" id="cd06288">
    <property type="entry name" value="PBP1_sucrose_transcription_regulator"/>
    <property type="match status" value="1"/>
</dbReference>
<dbReference type="InterPro" id="IPR028082">
    <property type="entry name" value="Peripla_BP_I"/>
</dbReference>
<evidence type="ECO:0000256" key="2">
    <source>
        <dbReference type="ARBA" id="ARBA00023015"/>
    </source>
</evidence>
<keyword evidence="2" id="KW-0805">Transcription regulation</keyword>
<keyword evidence="4" id="KW-0804">Transcription</keyword>
<name>A0ABW1WYH7_9ACTN</name>
<dbReference type="Proteomes" id="UP001596266">
    <property type="component" value="Unassembled WGS sequence"/>
</dbReference>
<dbReference type="GO" id="GO:0003677">
    <property type="term" value="F:DNA binding"/>
    <property type="evidence" value="ECO:0007669"/>
    <property type="project" value="UniProtKB-KW"/>
</dbReference>
<dbReference type="SUPFAM" id="SSF53822">
    <property type="entry name" value="Periplasmic binding protein-like I"/>
    <property type="match status" value="1"/>
</dbReference>
<dbReference type="InterPro" id="IPR010982">
    <property type="entry name" value="Lambda_DNA-bd_dom_sf"/>
</dbReference>
<evidence type="ECO:0000313" key="7">
    <source>
        <dbReference type="Proteomes" id="UP001596266"/>
    </source>
</evidence>
<dbReference type="InterPro" id="IPR046335">
    <property type="entry name" value="LacI/GalR-like_sensor"/>
</dbReference>
<evidence type="ECO:0000259" key="5">
    <source>
        <dbReference type="PROSITE" id="PS50932"/>
    </source>
</evidence>